<reference evidence="1 2" key="1">
    <citation type="submission" date="2017-03" db="EMBL/GenBank/DDBJ databases">
        <title>Complete genome sequence of Candidatus 'Thiodictyon syntrophicum' sp. nov. strain Cad16T, a photolithoautotroph purple sulfur bacterium isolated from an alpine meromictic lake.</title>
        <authorList>
            <person name="Luedin S.M."/>
            <person name="Pothier J.F."/>
            <person name="Danza F."/>
            <person name="Storelli N."/>
            <person name="Wittwer M."/>
            <person name="Tonolla M."/>
        </authorList>
    </citation>
    <scope>NUCLEOTIDE SEQUENCE [LARGE SCALE GENOMIC DNA]</scope>
    <source>
        <strain evidence="1 2">Cad16T</strain>
    </source>
</reference>
<dbReference type="Proteomes" id="UP000232638">
    <property type="component" value="Chromosome"/>
</dbReference>
<evidence type="ECO:0000313" key="1">
    <source>
        <dbReference type="EMBL" id="AUB83233.1"/>
    </source>
</evidence>
<keyword evidence="2" id="KW-1185">Reference proteome</keyword>
<dbReference type="KEGG" id="tsy:THSYN_21335"/>
<sequence length="86" mass="9931">MKPQRFFIMKEVVDETKTPARRKFADGGQSQEMADFIAAVEQRRRDGPPPTPAELDRYERMQVEAGGPIPERFKHLQYINKARGRG</sequence>
<proteinExistence type="predicted"/>
<dbReference type="AlphaFoldDB" id="A0A2K8UCD0"/>
<protein>
    <submittedName>
        <fullName evidence="1">Uncharacterized protein</fullName>
    </submittedName>
</protein>
<evidence type="ECO:0000313" key="2">
    <source>
        <dbReference type="Proteomes" id="UP000232638"/>
    </source>
</evidence>
<name>A0A2K8UCD0_9GAMM</name>
<organism evidence="1 2">
    <name type="scientific">Candidatus Thiodictyon syntrophicum</name>
    <dbReference type="NCBI Taxonomy" id="1166950"/>
    <lineage>
        <taxon>Bacteria</taxon>
        <taxon>Pseudomonadati</taxon>
        <taxon>Pseudomonadota</taxon>
        <taxon>Gammaproteobacteria</taxon>
        <taxon>Chromatiales</taxon>
        <taxon>Chromatiaceae</taxon>
        <taxon>Thiodictyon</taxon>
    </lineage>
</organism>
<dbReference type="EMBL" id="CP020370">
    <property type="protein sequence ID" value="AUB83233.1"/>
    <property type="molecule type" value="Genomic_DNA"/>
</dbReference>
<accession>A0A2K8UCD0</accession>
<gene>
    <name evidence="1" type="ORF">THSYN_21335</name>
</gene>